<keyword evidence="2" id="KW-1185">Reference proteome</keyword>
<accession>A0A1R1YNH3</accession>
<organism evidence="1 2">
    <name type="scientific">Smittium culicis</name>
    <dbReference type="NCBI Taxonomy" id="133412"/>
    <lineage>
        <taxon>Eukaryota</taxon>
        <taxon>Fungi</taxon>
        <taxon>Fungi incertae sedis</taxon>
        <taxon>Zoopagomycota</taxon>
        <taxon>Kickxellomycotina</taxon>
        <taxon>Harpellomycetes</taxon>
        <taxon>Harpellales</taxon>
        <taxon>Legeriomycetaceae</taxon>
        <taxon>Smittium</taxon>
    </lineage>
</organism>
<evidence type="ECO:0000313" key="1">
    <source>
        <dbReference type="EMBL" id="OMJ28385.1"/>
    </source>
</evidence>
<evidence type="ECO:0000313" key="2">
    <source>
        <dbReference type="Proteomes" id="UP000187429"/>
    </source>
</evidence>
<dbReference type="EMBL" id="LSSM01000609">
    <property type="protein sequence ID" value="OMJ28385.1"/>
    <property type="molecule type" value="Genomic_DNA"/>
</dbReference>
<proteinExistence type="predicted"/>
<reference evidence="2" key="1">
    <citation type="submission" date="2017-01" db="EMBL/GenBank/DDBJ databases">
        <authorList>
            <person name="Wang Y."/>
            <person name="White M."/>
            <person name="Kvist S."/>
            <person name="Moncalvo J.-M."/>
        </authorList>
    </citation>
    <scope>NUCLEOTIDE SEQUENCE [LARGE SCALE GENOMIC DNA]</scope>
    <source>
        <strain evidence="2">ID-206-W2</strain>
    </source>
</reference>
<comment type="caution">
    <text evidence="1">The sequence shown here is derived from an EMBL/GenBank/DDBJ whole genome shotgun (WGS) entry which is preliminary data.</text>
</comment>
<name>A0A1R1YNH3_9FUNG</name>
<protein>
    <submittedName>
        <fullName evidence="1">Uncharacterized protein</fullName>
    </submittedName>
</protein>
<gene>
    <name evidence="1" type="ORF">AYI69_g2134</name>
</gene>
<dbReference type="AlphaFoldDB" id="A0A1R1YNH3"/>
<sequence>MNRNIVELIGNMNSRIDNKYRYNPENLDHLKKGEFFYCKETIHVKFECPKLTQIKNRETIGTVELVGTSWICSFS</sequence>
<dbReference type="Proteomes" id="UP000187429">
    <property type="component" value="Unassembled WGS sequence"/>
</dbReference>